<protein>
    <recommendedName>
        <fullName evidence="9">Glycerate dehydrogenase</fullName>
    </recommendedName>
</protein>
<dbReference type="OrthoDB" id="298012at2759"/>
<evidence type="ECO:0000259" key="5">
    <source>
        <dbReference type="Pfam" id="PF00389"/>
    </source>
</evidence>
<reference evidence="7 8" key="1">
    <citation type="submission" date="2015-09" db="EMBL/GenBank/DDBJ databases">
        <title>Draft genome of a European isolate of the apple canker pathogen Neonectria ditissima.</title>
        <authorList>
            <person name="Gomez-Cortecero A."/>
            <person name="Harrison R.J."/>
            <person name="Armitage A.D."/>
        </authorList>
    </citation>
    <scope>NUCLEOTIDE SEQUENCE [LARGE SCALE GENOMIC DNA]</scope>
    <source>
        <strain evidence="7 8">R09/05</strain>
    </source>
</reference>
<proteinExistence type="inferred from homology"/>
<name>A0A0P7BX18_9HYPO</name>
<keyword evidence="8" id="KW-1185">Reference proteome</keyword>
<dbReference type="PANTHER" id="PTHR43761">
    <property type="entry name" value="D-ISOMER SPECIFIC 2-HYDROXYACID DEHYDROGENASE FAMILY PROTEIN (AFU_ORTHOLOGUE AFUA_1G13630)"/>
    <property type="match status" value="1"/>
</dbReference>
<keyword evidence="2 4" id="KW-0560">Oxidoreductase</keyword>
<dbReference type="GO" id="GO:0016616">
    <property type="term" value="F:oxidoreductase activity, acting on the CH-OH group of donors, NAD or NADP as acceptor"/>
    <property type="evidence" value="ECO:0007669"/>
    <property type="project" value="InterPro"/>
</dbReference>
<dbReference type="Pfam" id="PF00389">
    <property type="entry name" value="2-Hacid_dh"/>
    <property type="match status" value="1"/>
</dbReference>
<dbReference type="PROSITE" id="PS00671">
    <property type="entry name" value="D_2_HYDROXYACID_DH_3"/>
    <property type="match status" value="1"/>
</dbReference>
<comment type="similarity">
    <text evidence="1 4">Belongs to the D-isomer specific 2-hydroxyacid dehydrogenase family.</text>
</comment>
<dbReference type="InterPro" id="IPR006139">
    <property type="entry name" value="D-isomer_2_OHA_DH_cat_dom"/>
</dbReference>
<dbReference type="InterPro" id="IPR006140">
    <property type="entry name" value="D-isomer_DH_NAD-bd"/>
</dbReference>
<feature type="domain" description="D-isomer specific 2-hydroxyacid dehydrogenase catalytic" evidence="5">
    <location>
        <begin position="35"/>
        <end position="333"/>
    </location>
</feature>
<evidence type="ECO:0000313" key="8">
    <source>
        <dbReference type="Proteomes" id="UP000050424"/>
    </source>
</evidence>
<dbReference type="PANTHER" id="PTHR43761:SF1">
    <property type="entry name" value="D-ISOMER SPECIFIC 2-HYDROXYACID DEHYDROGENASE CATALYTIC DOMAIN-CONTAINING PROTEIN-RELATED"/>
    <property type="match status" value="1"/>
</dbReference>
<evidence type="ECO:0000259" key="6">
    <source>
        <dbReference type="Pfam" id="PF02826"/>
    </source>
</evidence>
<feature type="domain" description="D-isomer specific 2-hydroxyacid dehydrogenase NAD-binding" evidence="6">
    <location>
        <begin position="119"/>
        <end position="303"/>
    </location>
</feature>
<evidence type="ECO:0000256" key="2">
    <source>
        <dbReference type="ARBA" id="ARBA00023002"/>
    </source>
</evidence>
<dbReference type="GO" id="GO:0051287">
    <property type="term" value="F:NAD binding"/>
    <property type="evidence" value="ECO:0007669"/>
    <property type="project" value="InterPro"/>
</dbReference>
<dbReference type="STRING" id="78410.A0A0P7BX18"/>
<keyword evidence="3" id="KW-0520">NAD</keyword>
<dbReference type="CDD" id="cd05198">
    <property type="entry name" value="formate_dh_like"/>
    <property type="match status" value="1"/>
</dbReference>
<gene>
    <name evidence="7" type="ORF">AK830_g1319</name>
</gene>
<dbReference type="SUPFAM" id="SSF51735">
    <property type="entry name" value="NAD(P)-binding Rossmann-fold domains"/>
    <property type="match status" value="1"/>
</dbReference>
<dbReference type="Gene3D" id="3.40.50.720">
    <property type="entry name" value="NAD(P)-binding Rossmann-like Domain"/>
    <property type="match status" value="2"/>
</dbReference>
<dbReference type="SUPFAM" id="SSF52283">
    <property type="entry name" value="Formate/glycerate dehydrogenase catalytic domain-like"/>
    <property type="match status" value="1"/>
</dbReference>
<dbReference type="InterPro" id="IPR050418">
    <property type="entry name" value="D-iso_2-hydroxyacid_DH_PdxB"/>
</dbReference>
<dbReference type="InterPro" id="IPR036291">
    <property type="entry name" value="NAD(P)-bd_dom_sf"/>
</dbReference>
<evidence type="ECO:0000313" key="7">
    <source>
        <dbReference type="EMBL" id="KPM45145.1"/>
    </source>
</evidence>
<evidence type="ECO:0000256" key="1">
    <source>
        <dbReference type="ARBA" id="ARBA00005854"/>
    </source>
</evidence>
<dbReference type="EMBL" id="LKCW01000010">
    <property type="protein sequence ID" value="KPM45145.1"/>
    <property type="molecule type" value="Genomic_DNA"/>
</dbReference>
<organism evidence="7 8">
    <name type="scientific">Neonectria ditissima</name>
    <dbReference type="NCBI Taxonomy" id="78410"/>
    <lineage>
        <taxon>Eukaryota</taxon>
        <taxon>Fungi</taxon>
        <taxon>Dikarya</taxon>
        <taxon>Ascomycota</taxon>
        <taxon>Pezizomycotina</taxon>
        <taxon>Sordariomycetes</taxon>
        <taxon>Hypocreomycetidae</taxon>
        <taxon>Hypocreales</taxon>
        <taxon>Nectriaceae</taxon>
        <taxon>Neonectria</taxon>
    </lineage>
</organism>
<dbReference type="Proteomes" id="UP000050424">
    <property type="component" value="Unassembled WGS sequence"/>
</dbReference>
<dbReference type="InterPro" id="IPR029753">
    <property type="entry name" value="D-isomer_DH_CS"/>
</dbReference>
<dbReference type="AlphaFoldDB" id="A0A0P7BX18"/>
<evidence type="ECO:0000256" key="3">
    <source>
        <dbReference type="ARBA" id="ARBA00023027"/>
    </source>
</evidence>
<sequence>MPSSFTSPTHFNIVALETFFTPMPTLSVPSPHTFSLTTYDKTIAAEVPARITDADILITTSVALRAETLSAQVCPRLKLIVVIAAGTDTTDLDACARRGIRVLSCPNCNKDAVAEHAIALYFAVRRSIMPTMRGLLADEWPQRGSLMRSVFMAERPPRACRDETVAIVGNGAVGKRVSELCTALGMQVVVAARKGASASEGKVAFDVALKTATVVFVCCPRTPETMNLLSGPEFVAMPQDAVLVNVSRGGVVDEGALLTALKQGDIGGASVDVFAMEPASSKTSPLLTEEVKELNLVLTPHMAWVGGETTANYHKVLQENIDGFILGTVQEERVRA</sequence>
<comment type="caution">
    <text evidence="7">The sequence shown here is derived from an EMBL/GenBank/DDBJ whole genome shotgun (WGS) entry which is preliminary data.</text>
</comment>
<dbReference type="Pfam" id="PF02826">
    <property type="entry name" value="2-Hacid_dh_C"/>
    <property type="match status" value="1"/>
</dbReference>
<evidence type="ECO:0000256" key="4">
    <source>
        <dbReference type="RuleBase" id="RU003719"/>
    </source>
</evidence>
<evidence type="ECO:0008006" key="9">
    <source>
        <dbReference type="Google" id="ProtNLM"/>
    </source>
</evidence>
<accession>A0A0P7BX18</accession>